<reference evidence="1" key="1">
    <citation type="submission" date="2021-06" db="EMBL/GenBank/DDBJ databases">
        <authorList>
            <person name="Kallberg Y."/>
            <person name="Tangrot J."/>
            <person name="Rosling A."/>
        </authorList>
    </citation>
    <scope>NUCLEOTIDE SEQUENCE</scope>
    <source>
        <strain evidence="1">CL356</strain>
    </source>
</reference>
<evidence type="ECO:0000313" key="1">
    <source>
        <dbReference type="EMBL" id="CAG8571308.1"/>
    </source>
</evidence>
<name>A0ACA9M759_9GLOM</name>
<keyword evidence="2" id="KW-1185">Reference proteome</keyword>
<comment type="caution">
    <text evidence="1">The sequence shown here is derived from an EMBL/GenBank/DDBJ whole genome shotgun (WGS) entry which is preliminary data.</text>
</comment>
<accession>A0ACA9M759</accession>
<protein>
    <submittedName>
        <fullName evidence="1">2426_t:CDS:1</fullName>
    </submittedName>
</protein>
<gene>
    <name evidence="1" type="ORF">ACOLOM_LOCUS5616</name>
</gene>
<organism evidence="1 2">
    <name type="scientific">Acaulospora colombiana</name>
    <dbReference type="NCBI Taxonomy" id="27376"/>
    <lineage>
        <taxon>Eukaryota</taxon>
        <taxon>Fungi</taxon>
        <taxon>Fungi incertae sedis</taxon>
        <taxon>Mucoromycota</taxon>
        <taxon>Glomeromycotina</taxon>
        <taxon>Glomeromycetes</taxon>
        <taxon>Diversisporales</taxon>
        <taxon>Acaulosporaceae</taxon>
        <taxon>Acaulospora</taxon>
    </lineage>
</organism>
<dbReference type="Proteomes" id="UP000789525">
    <property type="component" value="Unassembled WGS sequence"/>
</dbReference>
<sequence>MKVPDKSLKKLINKFHRKCNEKYAPEKSLLDSKVIERNVLNLFKPGLIPGFDPAEFGLDEEKKTHSTSSQITSLNNNRSTINSSAQGNLLDRALLGGDEKSHEKKKVCFPFSFFGDKLIPLNNNFS</sequence>
<proteinExistence type="predicted"/>
<dbReference type="EMBL" id="CAJVPT010010535">
    <property type="protein sequence ID" value="CAG8571308.1"/>
    <property type="molecule type" value="Genomic_DNA"/>
</dbReference>
<evidence type="ECO:0000313" key="2">
    <source>
        <dbReference type="Proteomes" id="UP000789525"/>
    </source>
</evidence>